<dbReference type="Proteomes" id="UP001431783">
    <property type="component" value="Unassembled WGS sequence"/>
</dbReference>
<name>A0AAW1U772_9CUCU</name>
<reference evidence="1 2" key="1">
    <citation type="submission" date="2023-03" db="EMBL/GenBank/DDBJ databases">
        <title>Genome insight into feeding habits of ladybird beetles.</title>
        <authorList>
            <person name="Li H.-S."/>
            <person name="Huang Y.-H."/>
            <person name="Pang H."/>
        </authorList>
    </citation>
    <scope>NUCLEOTIDE SEQUENCE [LARGE SCALE GENOMIC DNA]</scope>
    <source>
        <strain evidence="1">SYSU_2023b</strain>
        <tissue evidence="1">Whole body</tissue>
    </source>
</reference>
<evidence type="ECO:0000313" key="1">
    <source>
        <dbReference type="EMBL" id="KAK9876868.1"/>
    </source>
</evidence>
<organism evidence="1 2">
    <name type="scientific">Henosepilachna vigintioctopunctata</name>
    <dbReference type="NCBI Taxonomy" id="420089"/>
    <lineage>
        <taxon>Eukaryota</taxon>
        <taxon>Metazoa</taxon>
        <taxon>Ecdysozoa</taxon>
        <taxon>Arthropoda</taxon>
        <taxon>Hexapoda</taxon>
        <taxon>Insecta</taxon>
        <taxon>Pterygota</taxon>
        <taxon>Neoptera</taxon>
        <taxon>Endopterygota</taxon>
        <taxon>Coleoptera</taxon>
        <taxon>Polyphaga</taxon>
        <taxon>Cucujiformia</taxon>
        <taxon>Coccinelloidea</taxon>
        <taxon>Coccinellidae</taxon>
        <taxon>Epilachninae</taxon>
        <taxon>Epilachnini</taxon>
        <taxon>Henosepilachna</taxon>
    </lineage>
</organism>
<proteinExistence type="predicted"/>
<gene>
    <name evidence="1" type="ORF">WA026_015898</name>
</gene>
<dbReference type="AlphaFoldDB" id="A0AAW1U772"/>
<protein>
    <submittedName>
        <fullName evidence="1">Uncharacterized protein</fullName>
    </submittedName>
</protein>
<accession>A0AAW1U772</accession>
<comment type="caution">
    <text evidence="1">The sequence shown here is derived from an EMBL/GenBank/DDBJ whole genome shotgun (WGS) entry which is preliminary data.</text>
</comment>
<dbReference type="EMBL" id="JARQZJ010000039">
    <property type="protein sequence ID" value="KAK9876868.1"/>
    <property type="molecule type" value="Genomic_DNA"/>
</dbReference>
<sequence>MILGTPRWVMRLSSVDKSRKMDPDIKFVANIHENETVRREMLLHFMEITNISRRNTVSFDQVQRRPPTREKEGENFIRRLFENPELDVSTLTKKKYPNLSQRRFKYFR</sequence>
<keyword evidence="2" id="KW-1185">Reference proteome</keyword>
<evidence type="ECO:0000313" key="2">
    <source>
        <dbReference type="Proteomes" id="UP001431783"/>
    </source>
</evidence>